<dbReference type="InterPro" id="IPR050834">
    <property type="entry name" value="Glycosyltransf_2"/>
</dbReference>
<protein>
    <submittedName>
        <fullName evidence="2">Glycosyltransferase</fullName>
    </submittedName>
</protein>
<sequence length="244" mass="27338">MAVYNGARWLTPQLDSILVELRSDDEIVIVDDASTDDSVALIEAFDDPRVRLIRQKANRGYVATFEHALSLASREVILLSDQDDVWIPGRRDLLCAAVDSAEVAASDLVLLGDGAPLPHPLTRRPWRLGRSRPSDRIRRQLTIWAGIAPYFGCAMAVRREFLSTVLPFPTFLTESHDLWIATVANASATLEHVHSPSVQRRLHEANASPSRPRGVRAVLRARVMLVRCSIEAVRRIRRRPRSKA</sequence>
<dbReference type="EMBL" id="VRSV01000001">
    <property type="protein sequence ID" value="TXK13891.1"/>
    <property type="molecule type" value="Genomic_DNA"/>
</dbReference>
<accession>A0A5C8I6M3</accession>
<comment type="caution">
    <text evidence="2">The sequence shown here is derived from an EMBL/GenBank/DDBJ whole genome shotgun (WGS) entry which is preliminary data.</text>
</comment>
<dbReference type="PANTHER" id="PTHR43685">
    <property type="entry name" value="GLYCOSYLTRANSFERASE"/>
    <property type="match status" value="1"/>
</dbReference>
<evidence type="ECO:0000313" key="2">
    <source>
        <dbReference type="EMBL" id="TXK13891.1"/>
    </source>
</evidence>
<reference evidence="2 3" key="1">
    <citation type="submission" date="2019-08" db="EMBL/GenBank/DDBJ databases">
        <authorList>
            <person name="Dong K."/>
        </authorList>
    </citation>
    <scope>NUCLEOTIDE SEQUENCE [LARGE SCALE GENOMIC DNA]</scope>
    <source>
        <strain evidence="2 3">JCM14558</strain>
    </source>
</reference>
<dbReference type="Pfam" id="PF00535">
    <property type="entry name" value="Glycos_transf_2"/>
    <property type="match status" value="1"/>
</dbReference>
<evidence type="ECO:0000259" key="1">
    <source>
        <dbReference type="Pfam" id="PF00535"/>
    </source>
</evidence>
<keyword evidence="3" id="KW-1185">Reference proteome</keyword>
<dbReference type="Gene3D" id="3.90.550.10">
    <property type="entry name" value="Spore Coat Polysaccharide Biosynthesis Protein SpsA, Chain A"/>
    <property type="match status" value="1"/>
</dbReference>
<dbReference type="Proteomes" id="UP000321034">
    <property type="component" value="Unassembled WGS sequence"/>
</dbReference>
<organism evidence="2 3">
    <name type="scientific">Microbacterium hatanonis</name>
    <dbReference type="NCBI Taxonomy" id="404366"/>
    <lineage>
        <taxon>Bacteria</taxon>
        <taxon>Bacillati</taxon>
        <taxon>Actinomycetota</taxon>
        <taxon>Actinomycetes</taxon>
        <taxon>Micrococcales</taxon>
        <taxon>Microbacteriaceae</taxon>
        <taxon>Microbacterium</taxon>
    </lineage>
</organism>
<feature type="domain" description="Glycosyltransferase 2-like" evidence="1">
    <location>
        <begin position="1"/>
        <end position="163"/>
    </location>
</feature>
<dbReference type="OrthoDB" id="9802649at2"/>
<dbReference type="PANTHER" id="PTHR43685:SF2">
    <property type="entry name" value="GLYCOSYLTRANSFERASE 2-LIKE DOMAIN-CONTAINING PROTEIN"/>
    <property type="match status" value="1"/>
</dbReference>
<dbReference type="AlphaFoldDB" id="A0A5C8I6M3"/>
<evidence type="ECO:0000313" key="3">
    <source>
        <dbReference type="Proteomes" id="UP000321034"/>
    </source>
</evidence>
<dbReference type="SUPFAM" id="SSF53448">
    <property type="entry name" value="Nucleotide-diphospho-sugar transferases"/>
    <property type="match status" value="1"/>
</dbReference>
<dbReference type="InterPro" id="IPR029044">
    <property type="entry name" value="Nucleotide-diphossugar_trans"/>
</dbReference>
<dbReference type="GO" id="GO:0016740">
    <property type="term" value="F:transferase activity"/>
    <property type="evidence" value="ECO:0007669"/>
    <property type="project" value="UniProtKB-KW"/>
</dbReference>
<dbReference type="InterPro" id="IPR001173">
    <property type="entry name" value="Glyco_trans_2-like"/>
</dbReference>
<name>A0A5C8I6M3_9MICO</name>
<keyword evidence="2" id="KW-0808">Transferase</keyword>
<proteinExistence type="predicted"/>
<gene>
    <name evidence="2" type="ORF">FVP77_09585</name>
</gene>